<proteinExistence type="predicted"/>
<evidence type="ECO:0000313" key="2">
    <source>
        <dbReference type="EMBL" id="MFB9072946.1"/>
    </source>
</evidence>
<feature type="region of interest" description="Disordered" evidence="1">
    <location>
        <begin position="1"/>
        <end position="77"/>
    </location>
</feature>
<protein>
    <submittedName>
        <fullName evidence="2">Uncharacterized protein</fullName>
    </submittedName>
</protein>
<comment type="caution">
    <text evidence="2">The sequence shown here is derived from an EMBL/GenBank/DDBJ whole genome shotgun (WGS) entry which is preliminary data.</text>
</comment>
<accession>A0ABV5G1Y1</accession>
<keyword evidence="3" id="KW-1185">Reference proteome</keyword>
<feature type="compositionally biased region" description="Polar residues" evidence="1">
    <location>
        <begin position="23"/>
        <end position="33"/>
    </location>
</feature>
<name>A0ABV5G1Y1_9MICC</name>
<gene>
    <name evidence="2" type="ORF">ACFFX0_17750</name>
</gene>
<dbReference type="EMBL" id="JBHMFI010000001">
    <property type="protein sequence ID" value="MFB9072946.1"/>
    <property type="molecule type" value="Genomic_DNA"/>
</dbReference>
<dbReference type="Proteomes" id="UP001589575">
    <property type="component" value="Unassembled WGS sequence"/>
</dbReference>
<organism evidence="2 3">
    <name type="scientific">Citricoccus parietis</name>
    <dbReference type="NCBI Taxonomy" id="592307"/>
    <lineage>
        <taxon>Bacteria</taxon>
        <taxon>Bacillati</taxon>
        <taxon>Actinomycetota</taxon>
        <taxon>Actinomycetes</taxon>
        <taxon>Micrococcales</taxon>
        <taxon>Micrococcaceae</taxon>
        <taxon>Citricoccus</taxon>
    </lineage>
</organism>
<evidence type="ECO:0000256" key="1">
    <source>
        <dbReference type="SAM" id="MobiDB-lite"/>
    </source>
</evidence>
<sequence>MRPRPVSRTRSRTSRTLPRTSSAETRTTDQLTNAVAGVTGRHPGGRGGFRHRTARGPSARQAEHGLRAVAVPDGQSV</sequence>
<evidence type="ECO:0000313" key="3">
    <source>
        <dbReference type="Proteomes" id="UP001589575"/>
    </source>
</evidence>
<reference evidence="2 3" key="1">
    <citation type="submission" date="2024-09" db="EMBL/GenBank/DDBJ databases">
        <authorList>
            <person name="Sun Q."/>
            <person name="Mori K."/>
        </authorList>
    </citation>
    <scope>NUCLEOTIDE SEQUENCE [LARGE SCALE GENOMIC DNA]</scope>
    <source>
        <strain evidence="2 3">CCM 7609</strain>
    </source>
</reference>
<feature type="compositionally biased region" description="Basic residues" evidence="1">
    <location>
        <begin position="1"/>
        <end position="13"/>
    </location>
</feature>